<dbReference type="CDD" id="cd01026">
    <property type="entry name" value="TOPRIM_OLD"/>
    <property type="match status" value="1"/>
</dbReference>
<dbReference type="PANTHER" id="PTHR43581">
    <property type="entry name" value="ATP/GTP PHOSPHATASE"/>
    <property type="match status" value="1"/>
</dbReference>
<dbReference type="InterPro" id="IPR027417">
    <property type="entry name" value="P-loop_NTPase"/>
</dbReference>
<dbReference type="SUPFAM" id="SSF52540">
    <property type="entry name" value="P-loop containing nucleoside triphosphate hydrolases"/>
    <property type="match status" value="1"/>
</dbReference>
<dbReference type="Proteomes" id="UP000285642">
    <property type="component" value="Unassembled WGS sequence"/>
</dbReference>
<protein>
    <submittedName>
        <fullName evidence="3">ATP-dependent endonuclease</fullName>
    </submittedName>
</protein>
<evidence type="ECO:0000259" key="2">
    <source>
        <dbReference type="Pfam" id="PF20469"/>
    </source>
</evidence>
<reference evidence="3 4" key="1">
    <citation type="submission" date="2018-08" db="EMBL/GenBank/DDBJ databases">
        <title>A genome reference for cultivated species of the human gut microbiota.</title>
        <authorList>
            <person name="Zou Y."/>
            <person name="Xue W."/>
            <person name="Luo G."/>
        </authorList>
    </citation>
    <scope>NUCLEOTIDE SEQUENCE [LARGE SCALE GENOMIC DNA]</scope>
    <source>
        <strain evidence="3 4">AM42-8</strain>
    </source>
</reference>
<comment type="caution">
    <text evidence="3">The sequence shown here is derived from an EMBL/GenBank/DDBJ whole genome shotgun (WGS) entry which is preliminary data.</text>
</comment>
<dbReference type="GO" id="GO:0004519">
    <property type="term" value="F:endonuclease activity"/>
    <property type="evidence" value="ECO:0007669"/>
    <property type="project" value="UniProtKB-KW"/>
</dbReference>
<dbReference type="InterPro" id="IPR041685">
    <property type="entry name" value="AAA_GajA/Old/RecF-like"/>
</dbReference>
<feature type="domain" description="Endonuclease GajA/Old nuclease/RecF-like AAA" evidence="1">
    <location>
        <begin position="12"/>
        <end position="440"/>
    </location>
</feature>
<organism evidence="3 4">
    <name type="scientific">Dorea formicigenerans</name>
    <dbReference type="NCBI Taxonomy" id="39486"/>
    <lineage>
        <taxon>Bacteria</taxon>
        <taxon>Bacillati</taxon>
        <taxon>Bacillota</taxon>
        <taxon>Clostridia</taxon>
        <taxon>Lachnospirales</taxon>
        <taxon>Lachnospiraceae</taxon>
        <taxon>Dorea</taxon>
    </lineage>
</organism>
<dbReference type="AlphaFoldDB" id="A0A413STA3"/>
<dbReference type="Gene3D" id="3.40.50.300">
    <property type="entry name" value="P-loop containing nucleotide triphosphate hydrolases"/>
    <property type="match status" value="2"/>
</dbReference>
<dbReference type="EMBL" id="QSFS01000003">
    <property type="protein sequence ID" value="RHA71774.1"/>
    <property type="molecule type" value="Genomic_DNA"/>
</dbReference>
<dbReference type="PANTHER" id="PTHR43581:SF2">
    <property type="entry name" value="EXCINUCLEASE ATPASE SUBUNIT"/>
    <property type="match status" value="1"/>
</dbReference>
<dbReference type="InterPro" id="IPR034139">
    <property type="entry name" value="TOPRIM_OLD"/>
</dbReference>
<feature type="domain" description="OLD protein-like TOPRIM" evidence="2">
    <location>
        <begin position="499"/>
        <end position="563"/>
    </location>
</feature>
<dbReference type="Pfam" id="PF13175">
    <property type="entry name" value="AAA_15"/>
    <property type="match status" value="1"/>
</dbReference>
<keyword evidence="3" id="KW-0255">Endonuclease</keyword>
<evidence type="ECO:0000313" key="4">
    <source>
        <dbReference type="Proteomes" id="UP000285642"/>
    </source>
</evidence>
<sequence>MLNDRKRGGQVKLENIIIENYRQFDTAELAFDQGITILAGANNSGKTSLINLIRSVFVDEKNDYSVSDIPAKNMQEWIDWGYPVFADFFKSGKSVDTIDAELVNLIIPEDDTVPSHLMNTTCVKIHVSYDPDIDDIKMFADYIMDLDEEVHDFYFLFDYEVTRSKFLRAITDNYDKLKRRFDEIEEYKIKLLSSSDENLENNIEVKERYLKQLIVSIYVKSMVTFGYFCDKEFKNKCRFDDIKEFRKLFHFCFIKASRPLDDDELDHSHMLSKQMIRMVKLDDGWNELVERLPDELLKPIQEKKIDKTVRDTSLKSLKDTINALEQTNGGKSGELMLDMQVTEDDISELLQRITTATYNVDGYYLGESSQGLGYSNMIYIHLQLKEYEKRVDPLKVNMFFLEEPESHMHPQMQQVFIKYLMDYYHTKLQGLITTHSNEMVRTVGLSHLRVIRHAGNFKSKLYDLSTLLKNLKKSENLSDKELANFFDWFFEIGYSEIVFADKAIFYEGDTERLFIRKAMTLEKYKKLSQQYVAFIQVGGAYAKNYEKLIRLLGIKSLIITDIDYEKEKLTVADIEDSTITNASIKHFYSLNHPTDNALVKNLYAWKNTKENIMDNLIYICFQTDHDGYARTLEEAMLNKYFSMSVTDLYKKSEWVQKRNDSKLDFSIPNKKNDKKISDEDMVSIRDILASTSGNKTDFMYSIIMNGYVENIMPEYIDGGLLWLMQ</sequence>
<evidence type="ECO:0000313" key="3">
    <source>
        <dbReference type="EMBL" id="RHA71774.1"/>
    </source>
</evidence>
<evidence type="ECO:0000259" key="1">
    <source>
        <dbReference type="Pfam" id="PF13175"/>
    </source>
</evidence>
<proteinExistence type="predicted"/>
<keyword evidence="3" id="KW-0540">Nuclease</keyword>
<keyword evidence="3" id="KW-0378">Hydrolase</keyword>
<accession>A0A413STA3</accession>
<dbReference type="Pfam" id="PF20469">
    <property type="entry name" value="OLD-like_TOPRIM"/>
    <property type="match status" value="1"/>
</dbReference>
<name>A0A413STA3_9FIRM</name>
<dbReference type="InterPro" id="IPR051396">
    <property type="entry name" value="Bact_Antivir_Def_Nuclease"/>
</dbReference>
<gene>
    <name evidence="3" type="ORF">DW924_03955</name>
</gene>